<protein>
    <submittedName>
        <fullName evidence="1">Uncharacterized protein</fullName>
    </submittedName>
</protein>
<sequence>MHQIPGLGIAMIGSNFQIDQGTIQMIQNNFKITQCFLGQLRYLCLLLLMIDR</sequence>
<proteinExistence type="predicted"/>
<name>A4BJ52_9GAMM</name>
<organism evidence="1 2">
    <name type="scientific">Reinekea blandensis MED297</name>
    <dbReference type="NCBI Taxonomy" id="314283"/>
    <lineage>
        <taxon>Bacteria</taxon>
        <taxon>Pseudomonadati</taxon>
        <taxon>Pseudomonadota</taxon>
        <taxon>Gammaproteobacteria</taxon>
        <taxon>Oceanospirillales</taxon>
        <taxon>Saccharospirillaceae</taxon>
        <taxon>Reinekea</taxon>
    </lineage>
</organism>
<evidence type="ECO:0000313" key="1">
    <source>
        <dbReference type="EMBL" id="EAR07805.1"/>
    </source>
</evidence>
<accession>A4BJ52</accession>
<keyword evidence="2" id="KW-1185">Reference proteome</keyword>
<dbReference type="Proteomes" id="UP000005953">
    <property type="component" value="Unassembled WGS sequence"/>
</dbReference>
<gene>
    <name evidence="1" type="ORF">MED297_05154</name>
</gene>
<reference evidence="1 2" key="1">
    <citation type="submission" date="2006-02" db="EMBL/GenBank/DDBJ databases">
        <authorList>
            <person name="Pinhassi J."/>
            <person name="Pedros-Alio C."/>
            <person name="Ferriera S."/>
            <person name="Johnson J."/>
            <person name="Kravitz S."/>
            <person name="Halpern A."/>
            <person name="Remington K."/>
            <person name="Beeson K."/>
            <person name="Tran B."/>
            <person name="Rogers Y.-H."/>
            <person name="Friedman R."/>
            <person name="Venter J.C."/>
        </authorList>
    </citation>
    <scope>NUCLEOTIDE SEQUENCE [LARGE SCALE GENOMIC DNA]</scope>
    <source>
        <strain evidence="1 2">MED297</strain>
    </source>
</reference>
<dbReference type="HOGENOM" id="CLU_3083953_0_0_6"/>
<comment type="caution">
    <text evidence="1">The sequence shown here is derived from an EMBL/GenBank/DDBJ whole genome shotgun (WGS) entry which is preliminary data.</text>
</comment>
<evidence type="ECO:0000313" key="2">
    <source>
        <dbReference type="Proteomes" id="UP000005953"/>
    </source>
</evidence>
<dbReference type="AlphaFoldDB" id="A4BJ52"/>
<dbReference type="EMBL" id="AAOE01000031">
    <property type="protein sequence ID" value="EAR07805.1"/>
    <property type="molecule type" value="Genomic_DNA"/>
</dbReference>